<gene>
    <name evidence="3" type="ORF">MES5069_310043</name>
</gene>
<dbReference type="EMBL" id="CAKXZT010000126">
    <property type="protein sequence ID" value="CAH2402307.1"/>
    <property type="molecule type" value="Genomic_DNA"/>
</dbReference>
<sequence length="998" mass="111946">MSESPTPRATKREAHRGSQWLKWDLHLHAPGTKLSCGYGKPDEATWKRFVAILEQSEVQAFGITDYFSFDGYLNTVKWYRQSYPDSAKLVIPNLELRLTETVSIDGKNVNTHVLIDPAVATPEALSKFLNDLETHISVGGRRLRCSELTSANYAAATVSVHDVKDSLKGCFAPEQYIIVTAAGNDGLRGTAKNSQRSKSISDELDRISSAFFGKSNSTAFFLSDSRYEDASKSEPKPLYDASDAHSFEDLGRLTGDEPSYQSTWIKANLTFRGLRQTIFEPEHRVFVGDRPTVLVRLEREATQFIDRLEINPLAAYAGHNGTWFRNVEIPFNPELTAIIGNKGSGKSAVADIVALLGNTRQAKYFSFLTDSQANRKFKRPGFAENFSGRLVWKSGSIVERTLNDDVDELSPEAVKYLPQNYFESLTNEIEVQALRREIEDVVFSHVDISDKMDAKSFHDLEERKTLNSRQEASQIKTKLRELNIRILELEDQSEPEFKTKLQAELGVLQKQVSTLEASKPPEEAAPAAQSAEQKAATEEIASQTRLLDDLAAREKSAVTRLGRHKTTLQEASEFKDAVNALKSRVQGDKEVFKTKYSGLGLDVDQVISLTVNLEEVTKKIEAVNEEIVAIERESAMVFDSKTDLSKVASIPELRAAQKYIADRIAETRAALSAPQQRYQRYVQAVREISEQISNIVGQKDSPKLGTIAELEARIARIDNDLPGELSKAYEDRRALCLALFESKHKIRTFYGGLKSKVESRLTAVSTGDFKVSIDASFVPSPKFGEEFFNHLNQNVSGPFRGVAEGARALQQKLSIVDWNSFESIFSFVDDVVRSMKSGGIRRQTKDVKKFHDFLYSLEYFEPRYELRLGGKDLNQLSPGEKGLLLLVFYLHLDTDSSPLIIDQPEDNLDNDSIFAVLARCIRDAKKTRQVILVTHNPNLAIGADAEQIVYVRLDKVNGYRFSYDCGAIENPNTNGHIVRVLEGSRPAFVQRRLKYQIT</sequence>
<feature type="coiled-coil region" evidence="1">
    <location>
        <begin position="606"/>
        <end position="633"/>
    </location>
</feature>
<organism evidence="3 4">
    <name type="scientific">Mesorhizobium escarrei</name>
    <dbReference type="NCBI Taxonomy" id="666018"/>
    <lineage>
        <taxon>Bacteria</taxon>
        <taxon>Pseudomonadati</taxon>
        <taxon>Pseudomonadota</taxon>
        <taxon>Alphaproteobacteria</taxon>
        <taxon>Hyphomicrobiales</taxon>
        <taxon>Phyllobacteriaceae</taxon>
        <taxon>Mesorhizobium</taxon>
    </lineage>
</organism>
<evidence type="ECO:0000259" key="2">
    <source>
        <dbReference type="Pfam" id="PF02463"/>
    </source>
</evidence>
<name>A0ABN8JZJ0_9HYPH</name>
<protein>
    <recommendedName>
        <fullName evidence="2">RecF/RecN/SMC N-terminal domain-containing protein</fullName>
    </recommendedName>
</protein>
<dbReference type="InterPro" id="IPR027417">
    <property type="entry name" value="P-loop_NTPase"/>
</dbReference>
<dbReference type="InterPro" id="IPR003395">
    <property type="entry name" value="RecF/RecN/SMC_N"/>
</dbReference>
<comment type="caution">
    <text evidence="3">The sequence shown here is derived from an EMBL/GenBank/DDBJ whole genome shotgun (WGS) entry which is preliminary data.</text>
</comment>
<evidence type="ECO:0000256" key="1">
    <source>
        <dbReference type="SAM" id="Coils"/>
    </source>
</evidence>
<dbReference type="InterPro" id="IPR054787">
    <property type="entry name" value="TrlF_ATPase"/>
</dbReference>
<accession>A0ABN8JZJ0</accession>
<evidence type="ECO:0000313" key="4">
    <source>
        <dbReference type="Proteomes" id="UP001153050"/>
    </source>
</evidence>
<dbReference type="Gene3D" id="3.40.50.300">
    <property type="entry name" value="P-loop containing nucleotide triphosphate hydrolases"/>
    <property type="match status" value="2"/>
</dbReference>
<dbReference type="SUPFAM" id="SSF52540">
    <property type="entry name" value="P-loop containing nucleoside triphosphate hydrolases"/>
    <property type="match status" value="1"/>
</dbReference>
<dbReference type="Proteomes" id="UP001153050">
    <property type="component" value="Unassembled WGS sequence"/>
</dbReference>
<keyword evidence="1" id="KW-0175">Coiled coil</keyword>
<dbReference type="NCBIfam" id="NF045780">
    <property type="entry name" value="TrlF_fam_ATP"/>
    <property type="match status" value="1"/>
</dbReference>
<dbReference type="PANTHER" id="PTHR32182">
    <property type="entry name" value="DNA REPLICATION AND REPAIR PROTEIN RECF"/>
    <property type="match status" value="1"/>
</dbReference>
<keyword evidence="4" id="KW-1185">Reference proteome</keyword>
<feature type="coiled-coil region" evidence="1">
    <location>
        <begin position="472"/>
        <end position="518"/>
    </location>
</feature>
<dbReference type="Pfam" id="PF02463">
    <property type="entry name" value="SMC_N"/>
    <property type="match status" value="1"/>
</dbReference>
<feature type="domain" description="RecF/RecN/SMC N-terminal" evidence="2">
    <location>
        <begin position="325"/>
        <end position="949"/>
    </location>
</feature>
<evidence type="ECO:0000313" key="3">
    <source>
        <dbReference type="EMBL" id="CAH2402307.1"/>
    </source>
</evidence>
<reference evidence="3 4" key="1">
    <citation type="submission" date="2022-03" db="EMBL/GenBank/DDBJ databases">
        <authorList>
            <person name="Brunel B."/>
        </authorList>
    </citation>
    <scope>NUCLEOTIDE SEQUENCE [LARGE SCALE GENOMIC DNA]</scope>
    <source>
        <strain evidence="3">STM5069sample</strain>
    </source>
</reference>
<dbReference type="PANTHER" id="PTHR32182:SF22">
    <property type="entry name" value="ATP-DEPENDENT ENDONUCLEASE, OLD FAMILY-RELATED"/>
    <property type="match status" value="1"/>
</dbReference>
<dbReference type="RefSeq" id="WP_367185958.1">
    <property type="nucleotide sequence ID" value="NZ_CAKXZT010000126.1"/>
</dbReference>
<proteinExistence type="predicted"/>